<feature type="transmembrane region" description="Helical" evidence="1">
    <location>
        <begin position="188"/>
        <end position="209"/>
    </location>
</feature>
<keyword evidence="1" id="KW-1133">Transmembrane helix</keyword>
<accession>A0ABD6CRM3</accession>
<feature type="transmembrane region" description="Helical" evidence="1">
    <location>
        <begin position="425"/>
        <end position="449"/>
    </location>
</feature>
<feature type="transmembrane region" description="Helical" evidence="1">
    <location>
        <begin position="470"/>
        <end position="494"/>
    </location>
</feature>
<feature type="transmembrane region" description="Helical" evidence="1">
    <location>
        <begin position="32"/>
        <end position="56"/>
    </location>
</feature>
<gene>
    <name evidence="2" type="ORF">ACFSBX_14035</name>
</gene>
<feature type="transmembrane region" description="Helical" evidence="1">
    <location>
        <begin position="323"/>
        <end position="341"/>
    </location>
</feature>
<evidence type="ECO:0000313" key="3">
    <source>
        <dbReference type="Proteomes" id="UP001597085"/>
    </source>
</evidence>
<feature type="transmembrane region" description="Helical" evidence="1">
    <location>
        <begin position="148"/>
        <end position="176"/>
    </location>
</feature>
<feature type="transmembrane region" description="Helical" evidence="1">
    <location>
        <begin position="398"/>
        <end position="419"/>
    </location>
</feature>
<dbReference type="AlphaFoldDB" id="A0ABD6CRM3"/>
<protein>
    <recommendedName>
        <fullName evidence="4">ABC-2 type transport system permease protein</fullName>
    </recommendedName>
</protein>
<proteinExistence type="predicted"/>
<dbReference type="Proteomes" id="UP001597085">
    <property type="component" value="Unassembled WGS sequence"/>
</dbReference>
<dbReference type="RefSeq" id="WP_256421131.1">
    <property type="nucleotide sequence ID" value="NZ_JANHDI010000006.1"/>
</dbReference>
<feature type="transmembrane region" description="Helical" evidence="1">
    <location>
        <begin position="122"/>
        <end position="142"/>
    </location>
</feature>
<organism evidence="2 3">
    <name type="scientific">Halobellus rarus</name>
    <dbReference type="NCBI Taxonomy" id="1126237"/>
    <lineage>
        <taxon>Archaea</taxon>
        <taxon>Methanobacteriati</taxon>
        <taxon>Methanobacteriota</taxon>
        <taxon>Stenosarchaea group</taxon>
        <taxon>Halobacteria</taxon>
        <taxon>Halobacteriales</taxon>
        <taxon>Haloferacaceae</taxon>
        <taxon>Halobellus</taxon>
    </lineage>
</organism>
<sequence>MSLRADLRHGLRIARAEFVRSVRGYARDRRRLLGLAVAVLFFGGNLLFSLPTAYLLGRTVRSADAIPFLGPAATALPFLLVALAALRTLERIGRPEAEELLLSTVHPRAAVIGLICAEIARLAIWFGLPIAAVVAAFALGLGSATFPLTVAVVVLPLVCWAAVWGYALGIGFLRLFRWLPALGRAAKIGGFLGMLALVLASQSIGRLVADGSFSVRGALDAVTIGPLTEYVAVAFLGTPLSRSLSPVGPGILLLFVALTPLGTAVAARSAKTLWFTDASKPERATRSKTSSGGFAAPRPFAATKPGRIAWGHLVRAVRHPQEFSHLVMIVFFLGPVGTTFVQSSGDALGALAAATGVGLATYLAGATFGLNPLGDDRPQLSLVLLSGTTPRTLVRGRVTAGVAVSAPVAALVPAAALGLGAAPELAGAFAAVGLPMCVAASLFSVGLGASYPIYEEREFWGAETVVPSTLVMVAYLFVVGGGTVIGLLATWFVASGRLTATPLVAGGLSVYVLTTAGVSYGSYRYAVRRYRRYAFD</sequence>
<feature type="transmembrane region" description="Helical" evidence="1">
    <location>
        <begin position="500"/>
        <end position="523"/>
    </location>
</feature>
<reference evidence="2 3" key="1">
    <citation type="journal article" date="2019" name="Int. J. Syst. Evol. Microbiol.">
        <title>The Global Catalogue of Microorganisms (GCM) 10K type strain sequencing project: providing services to taxonomists for standard genome sequencing and annotation.</title>
        <authorList>
            <consortium name="The Broad Institute Genomics Platform"/>
            <consortium name="The Broad Institute Genome Sequencing Center for Infectious Disease"/>
            <person name="Wu L."/>
            <person name="Ma J."/>
        </authorList>
    </citation>
    <scope>NUCLEOTIDE SEQUENCE [LARGE SCALE GENOMIC DNA]</scope>
    <source>
        <strain evidence="2 3">CGMCC 1.12121</strain>
    </source>
</reference>
<keyword evidence="1" id="KW-0812">Transmembrane</keyword>
<name>A0ABD6CRM3_9EURY</name>
<feature type="transmembrane region" description="Helical" evidence="1">
    <location>
        <begin position="347"/>
        <end position="370"/>
    </location>
</feature>
<feature type="transmembrane region" description="Helical" evidence="1">
    <location>
        <begin position="68"/>
        <end position="86"/>
    </location>
</feature>
<evidence type="ECO:0008006" key="4">
    <source>
        <dbReference type="Google" id="ProtNLM"/>
    </source>
</evidence>
<evidence type="ECO:0000256" key="1">
    <source>
        <dbReference type="SAM" id="Phobius"/>
    </source>
</evidence>
<keyword evidence="3" id="KW-1185">Reference proteome</keyword>
<evidence type="ECO:0000313" key="2">
    <source>
        <dbReference type="EMBL" id="MFD1600079.1"/>
    </source>
</evidence>
<keyword evidence="1" id="KW-0472">Membrane</keyword>
<dbReference type="EMBL" id="JBHUDK010000012">
    <property type="protein sequence ID" value="MFD1600079.1"/>
    <property type="molecule type" value="Genomic_DNA"/>
</dbReference>
<feature type="transmembrane region" description="Helical" evidence="1">
    <location>
        <begin position="247"/>
        <end position="267"/>
    </location>
</feature>
<comment type="caution">
    <text evidence="2">The sequence shown here is derived from an EMBL/GenBank/DDBJ whole genome shotgun (WGS) entry which is preliminary data.</text>
</comment>